<feature type="domain" description="Aerobactin siderophore biosynthesis IucA/IucC-like C-terminal" evidence="1">
    <location>
        <begin position="36"/>
        <end position="177"/>
    </location>
</feature>
<gene>
    <name evidence="2" type="ORF">EL26_18765</name>
</gene>
<evidence type="ECO:0000259" key="1">
    <source>
        <dbReference type="Pfam" id="PF06276"/>
    </source>
</evidence>
<dbReference type="GO" id="GO:0003824">
    <property type="term" value="F:catalytic activity"/>
    <property type="evidence" value="ECO:0007669"/>
    <property type="project" value="UniProtKB-ARBA"/>
</dbReference>
<dbReference type="OrthoDB" id="2819999at2"/>
<dbReference type="Proteomes" id="UP000027931">
    <property type="component" value="Unassembled WGS sequence"/>
</dbReference>
<dbReference type="RefSeq" id="WP_038091996.1">
    <property type="nucleotide sequence ID" value="NZ_JMIR01000031.1"/>
</dbReference>
<keyword evidence="3" id="KW-1185">Reference proteome</keyword>
<dbReference type="STRING" id="1157490.EL26_18765"/>
<proteinExistence type="predicted"/>
<dbReference type="Pfam" id="PF06276">
    <property type="entry name" value="FhuF"/>
    <property type="match status" value="1"/>
</dbReference>
<accession>A0A074LI23</accession>
<reference evidence="2 3" key="1">
    <citation type="journal article" date="2013" name="Int. J. Syst. Evol. Microbiol.">
        <title>Tumebacillus flagellatus sp. nov., an alpha-amylase/pullulanase-producing bacterium isolated from cassava wastewater.</title>
        <authorList>
            <person name="Wang Q."/>
            <person name="Xie N."/>
            <person name="Qin Y."/>
            <person name="Shen N."/>
            <person name="Zhu J."/>
            <person name="Mi H."/>
            <person name="Huang R."/>
        </authorList>
    </citation>
    <scope>NUCLEOTIDE SEQUENCE [LARGE SCALE GENOMIC DNA]</scope>
    <source>
        <strain evidence="2 3">GST4</strain>
    </source>
</reference>
<dbReference type="EMBL" id="JMIR01000031">
    <property type="protein sequence ID" value="KEO81881.1"/>
    <property type="molecule type" value="Genomic_DNA"/>
</dbReference>
<name>A0A074LI23_9BACL</name>
<sequence>MTTISVCDLLEGPHLRHHIESIARRLGTDDLAAAASLFQKRYCGKLLSSVLNPLTRLRVGILAPAEALDIVLEDDLPAEVVLHAPQTRMVNLHDAQEEDRLRSEVFRALFDDNLGRLSMRIASEIGVSLRVLWGNIGNYGCWLYEDVLLQDPDLQDRARRDFEALMACPGMDKTPPLACSCQKVFVEDAEPPRWARVRQTCCLAYKFEGRTPCYTCPRLSMAQRAELLPKPIPAP</sequence>
<evidence type="ECO:0000313" key="3">
    <source>
        <dbReference type="Proteomes" id="UP000027931"/>
    </source>
</evidence>
<dbReference type="InterPro" id="IPR022770">
    <property type="entry name" value="IucA/IucC-like_C"/>
</dbReference>
<organism evidence="2 3">
    <name type="scientific">Tumebacillus flagellatus</name>
    <dbReference type="NCBI Taxonomy" id="1157490"/>
    <lineage>
        <taxon>Bacteria</taxon>
        <taxon>Bacillati</taxon>
        <taxon>Bacillota</taxon>
        <taxon>Bacilli</taxon>
        <taxon>Bacillales</taxon>
        <taxon>Alicyclobacillaceae</taxon>
        <taxon>Tumebacillus</taxon>
    </lineage>
</organism>
<dbReference type="AlphaFoldDB" id="A0A074LI23"/>
<dbReference type="eggNOG" id="COG4114">
    <property type="taxonomic scope" value="Bacteria"/>
</dbReference>
<protein>
    <recommendedName>
        <fullName evidence="1">Aerobactin siderophore biosynthesis IucA/IucC-like C-terminal domain-containing protein</fullName>
    </recommendedName>
</protein>
<comment type="caution">
    <text evidence="2">The sequence shown here is derived from an EMBL/GenBank/DDBJ whole genome shotgun (WGS) entry which is preliminary data.</text>
</comment>
<evidence type="ECO:0000313" key="2">
    <source>
        <dbReference type="EMBL" id="KEO81881.1"/>
    </source>
</evidence>